<proteinExistence type="predicted"/>
<sequence length="329" mass="37501">MKFNGYKKLLKKYYTGESSDIEKQLVEAWYDSFERDQRVAKDFPNAEEKRCIKERLAGRLAIHVQASLPTRKRNIRRLGQWAKVAAVAIVILLCGITYWQLYKPFGMPAHERHETGRYVQHFSVGPGARKTLKLSDGSTVRINANSSLDIIAGYGDGQRLVRLDGEAFFQVKTAAKCPFYVETKDVSVQVLGTSFNVKAYSHRRKVQIAVSTGKVQISDAVETQKFLLHKGEKYDYDRTSRSFEKRNSGSDGVWLNSDIGLERAAFLDLALSFRDVYGIALLSNDTTVLKSRYTLKLKYQRSATQTAQLICHMLNKQYRKEENGDLTIF</sequence>
<evidence type="ECO:0000313" key="3">
    <source>
        <dbReference type="EMBL" id="SEL69160.1"/>
    </source>
</evidence>
<reference evidence="4" key="1">
    <citation type="submission" date="2016-10" db="EMBL/GenBank/DDBJ databases">
        <authorList>
            <person name="Varghese N."/>
            <person name="Submissions S."/>
        </authorList>
    </citation>
    <scope>NUCLEOTIDE SEQUENCE [LARGE SCALE GENOMIC DNA]</scope>
    <source>
        <strain evidence="4">DSM 18733</strain>
    </source>
</reference>
<dbReference type="PIRSF" id="PIRSF018266">
    <property type="entry name" value="FecR"/>
    <property type="match status" value="1"/>
</dbReference>
<keyword evidence="1" id="KW-1133">Transmembrane helix</keyword>
<dbReference type="PANTHER" id="PTHR30273">
    <property type="entry name" value="PERIPLASMIC SIGNAL SENSOR AND SIGMA FACTOR ACTIVATOR FECR-RELATED"/>
    <property type="match status" value="1"/>
</dbReference>
<gene>
    <name evidence="3" type="ORF">SAMN05661044_03133</name>
</gene>
<evidence type="ECO:0000256" key="1">
    <source>
        <dbReference type="SAM" id="Phobius"/>
    </source>
</evidence>
<feature type="domain" description="FecR protein" evidence="2">
    <location>
        <begin position="123"/>
        <end position="216"/>
    </location>
</feature>
<keyword evidence="1" id="KW-0472">Membrane</keyword>
<evidence type="ECO:0000313" key="4">
    <source>
        <dbReference type="Proteomes" id="UP000199421"/>
    </source>
</evidence>
<dbReference type="RefSeq" id="WP_093326281.1">
    <property type="nucleotide sequence ID" value="NZ_FOAF01000003.1"/>
</dbReference>
<name>A0A1H7S963_OLID1</name>
<dbReference type="PANTHER" id="PTHR30273:SF2">
    <property type="entry name" value="PROTEIN FECR"/>
    <property type="match status" value="1"/>
</dbReference>
<accession>A0A1H7S963</accession>
<organism evidence="3 4">
    <name type="scientific">Olivibacter domesticus</name>
    <name type="common">Pseudosphingobacterium domesticum</name>
    <dbReference type="NCBI Taxonomy" id="407022"/>
    <lineage>
        <taxon>Bacteria</taxon>
        <taxon>Pseudomonadati</taxon>
        <taxon>Bacteroidota</taxon>
        <taxon>Sphingobacteriia</taxon>
        <taxon>Sphingobacteriales</taxon>
        <taxon>Sphingobacteriaceae</taxon>
        <taxon>Olivibacter</taxon>
    </lineage>
</organism>
<dbReference type="InterPro" id="IPR012373">
    <property type="entry name" value="Ferrdict_sens_TM"/>
</dbReference>
<dbReference type="EMBL" id="FOAF01000003">
    <property type="protein sequence ID" value="SEL69160.1"/>
    <property type="molecule type" value="Genomic_DNA"/>
</dbReference>
<dbReference type="AlphaFoldDB" id="A0A1H7S963"/>
<evidence type="ECO:0000259" key="2">
    <source>
        <dbReference type="Pfam" id="PF04773"/>
    </source>
</evidence>
<protein>
    <submittedName>
        <fullName evidence="3">FecR family protein</fullName>
    </submittedName>
</protein>
<dbReference type="Proteomes" id="UP000199421">
    <property type="component" value="Unassembled WGS sequence"/>
</dbReference>
<dbReference type="GO" id="GO:0016989">
    <property type="term" value="F:sigma factor antagonist activity"/>
    <property type="evidence" value="ECO:0007669"/>
    <property type="project" value="TreeGrafter"/>
</dbReference>
<keyword evidence="4" id="KW-1185">Reference proteome</keyword>
<dbReference type="InterPro" id="IPR006860">
    <property type="entry name" value="FecR"/>
</dbReference>
<dbReference type="OrthoDB" id="700427at2"/>
<dbReference type="Gene3D" id="2.60.120.1440">
    <property type="match status" value="1"/>
</dbReference>
<dbReference type="STRING" id="407022.SAMN05661044_03133"/>
<keyword evidence="1" id="KW-0812">Transmembrane</keyword>
<feature type="transmembrane region" description="Helical" evidence="1">
    <location>
        <begin position="81"/>
        <end position="102"/>
    </location>
</feature>
<dbReference type="Pfam" id="PF04773">
    <property type="entry name" value="FecR"/>
    <property type="match status" value="1"/>
</dbReference>